<sequence>MRKIENYTGEQARAYKKFAQKAKGSRADFEADLNFNEAPSKFVKSNESKQTLKSIKDQIDYFGYEIEPFNMKNERDVGKFDDGGYFVFDKAKDKSVNDAWLDQLDQSNMFQELQEKAQAENSKKIQKQLKEANKNYERRMQKIRGDGFFSSTKFTSKAEAEEFYKNKQQKNEEEEVEVEVEANQQVEEKEKEQQVIQPEEQEVKLEKLGIDQLKEILYELLEENENANQAMKRVRQKLANNQKKVFKKNVRKDNSQQNDNQNQKVQENNNEAKDEAKQTLDILVDICTIIVKKSNDPSIYNIKKEELIPQKVSRLEEDDIF</sequence>
<protein>
    <submittedName>
        <fullName evidence="2">Uncharacterized protein</fullName>
    </submittedName>
</protein>
<keyword evidence="3" id="KW-1185">Reference proteome</keyword>
<proteinExistence type="predicted"/>
<name>A0A8S1P303_PARPR</name>
<feature type="region of interest" description="Disordered" evidence="1">
    <location>
        <begin position="245"/>
        <end position="273"/>
    </location>
</feature>
<evidence type="ECO:0000313" key="2">
    <source>
        <dbReference type="EMBL" id="CAD8097378.1"/>
    </source>
</evidence>
<comment type="caution">
    <text evidence="2">The sequence shown here is derived from an EMBL/GenBank/DDBJ whole genome shotgun (WGS) entry which is preliminary data.</text>
</comment>
<evidence type="ECO:0000256" key="1">
    <source>
        <dbReference type="SAM" id="MobiDB-lite"/>
    </source>
</evidence>
<reference evidence="2" key="1">
    <citation type="submission" date="2021-01" db="EMBL/GenBank/DDBJ databases">
        <authorList>
            <consortium name="Genoscope - CEA"/>
            <person name="William W."/>
        </authorList>
    </citation>
    <scope>NUCLEOTIDE SEQUENCE</scope>
</reference>
<gene>
    <name evidence="2" type="ORF">PPRIM_AZ9-3.1.T1040011</name>
</gene>
<dbReference type="PANTHER" id="PTHR13138">
    <property type="entry name" value="PROTEIN LIN1"/>
    <property type="match status" value="1"/>
</dbReference>
<feature type="compositionally biased region" description="Low complexity" evidence="1">
    <location>
        <begin position="255"/>
        <end position="269"/>
    </location>
</feature>
<dbReference type="PANTHER" id="PTHR13138:SF3">
    <property type="entry name" value="CD2 ANTIGEN CYTOPLASMIC TAIL-BINDING PROTEIN 2"/>
    <property type="match status" value="1"/>
</dbReference>
<dbReference type="Proteomes" id="UP000688137">
    <property type="component" value="Unassembled WGS sequence"/>
</dbReference>
<dbReference type="AlphaFoldDB" id="A0A8S1P303"/>
<dbReference type="GO" id="GO:0005682">
    <property type="term" value="C:U5 snRNP"/>
    <property type="evidence" value="ECO:0007669"/>
    <property type="project" value="InterPro"/>
</dbReference>
<accession>A0A8S1P303</accession>
<dbReference type="OMA" id="ENANQAM"/>
<dbReference type="InterPro" id="IPR039905">
    <property type="entry name" value="CD2BP2/Lin1"/>
</dbReference>
<organism evidence="2 3">
    <name type="scientific">Paramecium primaurelia</name>
    <dbReference type="NCBI Taxonomy" id="5886"/>
    <lineage>
        <taxon>Eukaryota</taxon>
        <taxon>Sar</taxon>
        <taxon>Alveolata</taxon>
        <taxon>Ciliophora</taxon>
        <taxon>Intramacronucleata</taxon>
        <taxon>Oligohymenophorea</taxon>
        <taxon>Peniculida</taxon>
        <taxon>Parameciidae</taxon>
        <taxon>Paramecium</taxon>
    </lineage>
</organism>
<dbReference type="EMBL" id="CAJJDM010000107">
    <property type="protein sequence ID" value="CAD8097378.1"/>
    <property type="molecule type" value="Genomic_DNA"/>
</dbReference>
<evidence type="ECO:0000313" key="3">
    <source>
        <dbReference type="Proteomes" id="UP000688137"/>
    </source>
</evidence>